<dbReference type="Pfam" id="PF04571">
    <property type="entry name" value="Lipin_N"/>
    <property type="match status" value="1"/>
</dbReference>
<feature type="region of interest" description="Disordered" evidence="2">
    <location>
        <begin position="271"/>
        <end position="321"/>
    </location>
</feature>
<dbReference type="OrthoDB" id="4567at2759"/>
<dbReference type="Gene3D" id="3.40.50.1000">
    <property type="entry name" value="HAD superfamily/HAD-like"/>
    <property type="match status" value="1"/>
</dbReference>
<proteinExistence type="inferred from homology"/>
<dbReference type="EMBL" id="BSXU01002319">
    <property type="protein sequence ID" value="GMG36447.1"/>
    <property type="molecule type" value="Genomic_DNA"/>
</dbReference>
<comment type="similarity">
    <text evidence="1">Belongs to the lipin family.</text>
</comment>
<dbReference type="SMART" id="SM00775">
    <property type="entry name" value="LNS2"/>
    <property type="match status" value="1"/>
</dbReference>
<dbReference type="InterPro" id="IPR007651">
    <property type="entry name" value="Lipin_N"/>
</dbReference>
<feature type="compositionally biased region" description="Polar residues" evidence="2">
    <location>
        <begin position="96"/>
        <end position="108"/>
    </location>
</feature>
<dbReference type="PANTHER" id="PTHR12181">
    <property type="entry name" value="LIPIN"/>
    <property type="match status" value="1"/>
</dbReference>
<feature type="compositionally biased region" description="Polar residues" evidence="2">
    <location>
        <begin position="690"/>
        <end position="705"/>
    </location>
</feature>
<dbReference type="InterPro" id="IPR026058">
    <property type="entry name" value="LIPIN"/>
</dbReference>
<reference evidence="4" key="1">
    <citation type="submission" date="2023-04" db="EMBL/GenBank/DDBJ databases">
        <title>Ambrosiozyma monospora NBRC 1965.</title>
        <authorList>
            <person name="Ichikawa N."/>
            <person name="Sato H."/>
            <person name="Tonouchi N."/>
        </authorList>
    </citation>
    <scope>NUCLEOTIDE SEQUENCE</scope>
    <source>
        <strain evidence="4">NBRC 1965</strain>
    </source>
</reference>
<evidence type="ECO:0000256" key="1">
    <source>
        <dbReference type="ARBA" id="ARBA00005476"/>
    </source>
</evidence>
<evidence type="ECO:0000256" key="2">
    <source>
        <dbReference type="SAM" id="MobiDB-lite"/>
    </source>
</evidence>
<dbReference type="InterPro" id="IPR057124">
    <property type="entry name" value="Ned1-like_M"/>
</dbReference>
<protein>
    <submittedName>
        <fullName evidence="4">Unnamed protein product</fullName>
    </submittedName>
</protein>
<gene>
    <name evidence="4" type="ORF">Amon01_000467800</name>
</gene>
<sequence length="929" mass="101389">MNIIGSALGSVTKTLSINPATFSGAIDVIVVEQKSGDLHCSPFHVRFGKLKLLRPSQKKVDFIVNGECTDLPMKLGDGGEAFFVFETDGYVPSDWQTSPVLSPVSSPGRSPAGSPKSQASVGNDEPDYLDIGEGAADADSSSASLRLNSMNVVPDPEANTDKLNSLPPPPSMSGSASVSSRLTHSLTKKLMKKNIPSKVDANGDIMLDMQGYKATDNSNDESREDSDTVLKRLLQEELGPNIDWKELIDKDSHGNIKILSSEDLNNISSPDLLAYSSSPPPSGSSQLGVPLSSSLPRSSSIGSLNTTTGTGTGTSDLSDINTDTTTRKETYFKTLRLTSEQLKCLSLKPGENDISFRVSKSKSIINAKLYLWKYNVPVVISDIDGTITKSDAWGHLYNMIGKDWTHEGVAKLFSDIHFNGYNIMYLTARSVGLANNTRMYLNGVLQDGIRLPAGPVILSPDRTMAALKRELVAKRPQEFKMACLSDIMTLYGASVEEDSEDEFDARSTYSGEGIEDAINHHHQQNDVTSAEQAANKATEHVLTRASSNQKKNHVKGHTPFYAGFGNRITDALSYRFVGISSARIFTINPNGDVHMELLEMAGSSSSYMSIRELVDQYFPPIDVNKIDTLDTSNQFSDLNYWREPILDLSDFSDDEEDDDRNAGSKLSTNQVNGGGNSTTKPRAIQKGTPPATTNKRQSIVSFFSRSPTVVPEVPEVPTPPSPEPYIHDGSDDDYPARSGHTYYDENENEYVYEDYEEEVDDDDEDDDEDDLDNDIYDDEFDEEFLGEDMDSVGAAMGDEDDLIETEQEKRDGLEGELYAMQHPEGDVEEELEMRGHSNNPILNLTPKKTGTVSSAVGPVKTLSPSLSSHPVHGTFITARNMLGALKLEEEKGKEQNEGDDHIGVPLPVASTATISIPNTTSSAANTMKK</sequence>
<dbReference type="InterPro" id="IPR031315">
    <property type="entry name" value="LNS2/PITP"/>
</dbReference>
<feature type="compositionally biased region" description="Pro residues" evidence="2">
    <location>
        <begin position="714"/>
        <end position="723"/>
    </location>
</feature>
<dbReference type="InterPro" id="IPR013209">
    <property type="entry name" value="LNS2"/>
</dbReference>
<dbReference type="Proteomes" id="UP001165063">
    <property type="component" value="Unassembled WGS sequence"/>
</dbReference>
<feature type="region of interest" description="Disordered" evidence="2">
    <location>
        <begin position="651"/>
        <end position="784"/>
    </location>
</feature>
<dbReference type="SUPFAM" id="SSF56784">
    <property type="entry name" value="HAD-like"/>
    <property type="match status" value="1"/>
</dbReference>
<organism evidence="4 5">
    <name type="scientific">Ambrosiozyma monospora</name>
    <name type="common">Yeast</name>
    <name type="synonym">Endomycopsis monosporus</name>
    <dbReference type="NCBI Taxonomy" id="43982"/>
    <lineage>
        <taxon>Eukaryota</taxon>
        <taxon>Fungi</taxon>
        <taxon>Dikarya</taxon>
        <taxon>Ascomycota</taxon>
        <taxon>Saccharomycotina</taxon>
        <taxon>Pichiomycetes</taxon>
        <taxon>Pichiales</taxon>
        <taxon>Pichiaceae</taxon>
        <taxon>Ambrosiozyma</taxon>
    </lineage>
</organism>
<comment type="caution">
    <text evidence="4">The sequence shown here is derived from an EMBL/GenBank/DDBJ whole genome shotgun (WGS) entry which is preliminary data.</text>
</comment>
<keyword evidence="5" id="KW-1185">Reference proteome</keyword>
<feature type="compositionally biased region" description="Acidic residues" evidence="2">
    <location>
        <begin position="744"/>
        <end position="784"/>
    </location>
</feature>
<feature type="domain" description="LNS2/PITP" evidence="3">
    <location>
        <begin position="378"/>
        <end position="596"/>
    </location>
</feature>
<evidence type="ECO:0000313" key="4">
    <source>
        <dbReference type="EMBL" id="GMG36447.1"/>
    </source>
</evidence>
<evidence type="ECO:0000313" key="5">
    <source>
        <dbReference type="Proteomes" id="UP001165063"/>
    </source>
</evidence>
<feature type="compositionally biased region" description="Low complexity" evidence="2">
    <location>
        <begin position="271"/>
        <end position="320"/>
    </location>
</feature>
<feature type="compositionally biased region" description="Polar residues" evidence="2">
    <location>
        <begin position="837"/>
        <end position="854"/>
    </location>
</feature>
<dbReference type="GO" id="GO:0008195">
    <property type="term" value="F:phosphatidate phosphatase activity"/>
    <property type="evidence" value="ECO:0007669"/>
    <property type="project" value="TreeGrafter"/>
</dbReference>
<dbReference type="GO" id="GO:0005634">
    <property type="term" value="C:nucleus"/>
    <property type="evidence" value="ECO:0007669"/>
    <property type="project" value="TreeGrafter"/>
</dbReference>
<dbReference type="GO" id="GO:0019432">
    <property type="term" value="P:triglyceride biosynthetic process"/>
    <property type="evidence" value="ECO:0007669"/>
    <property type="project" value="TreeGrafter"/>
</dbReference>
<dbReference type="GO" id="GO:0009062">
    <property type="term" value="P:fatty acid catabolic process"/>
    <property type="evidence" value="ECO:0007669"/>
    <property type="project" value="TreeGrafter"/>
</dbReference>
<dbReference type="Pfam" id="PF08235">
    <property type="entry name" value="LNS2"/>
    <property type="match status" value="2"/>
</dbReference>
<evidence type="ECO:0000259" key="3">
    <source>
        <dbReference type="SMART" id="SM00775"/>
    </source>
</evidence>
<accession>A0A9W6Z0R2</accession>
<dbReference type="AlphaFoldDB" id="A0A9W6Z0R2"/>
<dbReference type="PANTHER" id="PTHR12181:SF12">
    <property type="entry name" value="PHOSPHATIDATE PHOSPHATASE"/>
    <property type="match status" value="1"/>
</dbReference>
<feature type="region of interest" description="Disordered" evidence="2">
    <location>
        <begin position="837"/>
        <end position="856"/>
    </location>
</feature>
<name>A0A9W6Z0R2_AMBMO</name>
<feature type="compositionally biased region" description="Low complexity" evidence="2">
    <location>
        <begin position="135"/>
        <end position="144"/>
    </location>
</feature>
<dbReference type="Pfam" id="PF24565">
    <property type="entry name" value="Ned1_M"/>
    <property type="match status" value="1"/>
</dbReference>
<dbReference type="InterPro" id="IPR036412">
    <property type="entry name" value="HAD-like_sf"/>
</dbReference>
<feature type="region of interest" description="Disordered" evidence="2">
    <location>
        <begin position="96"/>
        <end position="183"/>
    </location>
</feature>
<dbReference type="InterPro" id="IPR023214">
    <property type="entry name" value="HAD_sf"/>
</dbReference>